<gene>
    <name evidence="1" type="ORF">NDU88_006234</name>
</gene>
<protein>
    <submittedName>
        <fullName evidence="1">Uncharacterized protein</fullName>
    </submittedName>
</protein>
<proteinExistence type="predicted"/>
<reference evidence="1" key="1">
    <citation type="journal article" date="2022" name="bioRxiv">
        <title>Sequencing and chromosome-scale assembly of the giantPleurodeles waltlgenome.</title>
        <authorList>
            <person name="Brown T."/>
            <person name="Elewa A."/>
            <person name="Iarovenko S."/>
            <person name="Subramanian E."/>
            <person name="Araus A.J."/>
            <person name="Petzold A."/>
            <person name="Susuki M."/>
            <person name="Suzuki K.-i.T."/>
            <person name="Hayashi T."/>
            <person name="Toyoda A."/>
            <person name="Oliveira C."/>
            <person name="Osipova E."/>
            <person name="Leigh N.D."/>
            <person name="Simon A."/>
            <person name="Yun M.H."/>
        </authorList>
    </citation>
    <scope>NUCLEOTIDE SEQUENCE</scope>
    <source>
        <strain evidence="1">20211129_DDA</strain>
        <tissue evidence="1">Liver</tissue>
    </source>
</reference>
<accession>A0AAV7UND2</accession>
<sequence>MRSQEAAPALINHEDKLDKILETIETTGQDLHNRVDAVVEVTLLQEDRKKLSTRVTSMKSDLRDLRTCKRRTALGWEFWVLVQAAIKFKEDARQVQAQT</sequence>
<organism evidence="1 2">
    <name type="scientific">Pleurodeles waltl</name>
    <name type="common">Iberian ribbed newt</name>
    <dbReference type="NCBI Taxonomy" id="8319"/>
    <lineage>
        <taxon>Eukaryota</taxon>
        <taxon>Metazoa</taxon>
        <taxon>Chordata</taxon>
        <taxon>Craniata</taxon>
        <taxon>Vertebrata</taxon>
        <taxon>Euteleostomi</taxon>
        <taxon>Amphibia</taxon>
        <taxon>Batrachia</taxon>
        <taxon>Caudata</taxon>
        <taxon>Salamandroidea</taxon>
        <taxon>Salamandridae</taxon>
        <taxon>Pleurodelinae</taxon>
        <taxon>Pleurodeles</taxon>
    </lineage>
</organism>
<keyword evidence="2" id="KW-1185">Reference proteome</keyword>
<name>A0AAV7UND2_PLEWA</name>
<dbReference type="EMBL" id="JANPWB010000005">
    <property type="protein sequence ID" value="KAJ1189489.1"/>
    <property type="molecule type" value="Genomic_DNA"/>
</dbReference>
<evidence type="ECO:0000313" key="1">
    <source>
        <dbReference type="EMBL" id="KAJ1189489.1"/>
    </source>
</evidence>
<evidence type="ECO:0000313" key="2">
    <source>
        <dbReference type="Proteomes" id="UP001066276"/>
    </source>
</evidence>
<dbReference type="Proteomes" id="UP001066276">
    <property type="component" value="Chromosome 3_1"/>
</dbReference>
<dbReference type="AlphaFoldDB" id="A0AAV7UND2"/>
<comment type="caution">
    <text evidence="1">The sequence shown here is derived from an EMBL/GenBank/DDBJ whole genome shotgun (WGS) entry which is preliminary data.</text>
</comment>